<keyword evidence="3 8" id="KW-0396">Initiation factor</keyword>
<evidence type="ECO:0000259" key="10">
    <source>
        <dbReference type="PROSITE" id="PS51722"/>
    </source>
</evidence>
<dbReference type="GO" id="GO:0005829">
    <property type="term" value="C:cytosol"/>
    <property type="evidence" value="ECO:0007669"/>
    <property type="project" value="TreeGrafter"/>
</dbReference>
<dbReference type="SUPFAM" id="SSF52156">
    <property type="entry name" value="Initiation factor IF2/eIF5b, domain 3"/>
    <property type="match status" value="1"/>
</dbReference>
<dbReference type="InterPro" id="IPR009000">
    <property type="entry name" value="Transl_B-barrel_sf"/>
</dbReference>
<dbReference type="Pfam" id="PF04760">
    <property type="entry name" value="IF2_N"/>
    <property type="match status" value="2"/>
</dbReference>
<evidence type="ECO:0000256" key="4">
    <source>
        <dbReference type="ARBA" id="ARBA00022741"/>
    </source>
</evidence>
<dbReference type="SUPFAM" id="SSF52540">
    <property type="entry name" value="P-loop containing nucleoside triphosphate hydrolases"/>
    <property type="match status" value="1"/>
</dbReference>
<dbReference type="SUPFAM" id="SSF50447">
    <property type="entry name" value="Translation proteins"/>
    <property type="match status" value="2"/>
</dbReference>
<dbReference type="GO" id="GO:0003924">
    <property type="term" value="F:GTPase activity"/>
    <property type="evidence" value="ECO:0007669"/>
    <property type="project" value="UniProtKB-UniRule"/>
</dbReference>
<dbReference type="CDD" id="cd03692">
    <property type="entry name" value="mtIF2_IVc"/>
    <property type="match status" value="1"/>
</dbReference>
<accession>A0AAW4WZW7</accession>
<evidence type="ECO:0000256" key="9">
    <source>
        <dbReference type="RuleBase" id="RU000644"/>
    </source>
</evidence>
<evidence type="ECO:0000313" key="12">
    <source>
        <dbReference type="Proteomes" id="UP001199296"/>
    </source>
</evidence>
<dbReference type="EMBL" id="JAJFAT010000001">
    <property type="protein sequence ID" value="MCC3143836.1"/>
    <property type="molecule type" value="Genomic_DNA"/>
</dbReference>
<feature type="domain" description="Tr-type G" evidence="10">
    <location>
        <begin position="171"/>
        <end position="342"/>
    </location>
</feature>
<keyword evidence="12" id="KW-1185">Reference proteome</keyword>
<dbReference type="Gene3D" id="1.10.10.2480">
    <property type="match status" value="1"/>
</dbReference>
<keyword evidence="4 8" id="KW-0547">Nucleotide-binding</keyword>
<dbReference type="PROSITE" id="PS51722">
    <property type="entry name" value="G_TR_2"/>
    <property type="match status" value="1"/>
</dbReference>
<dbReference type="Gene3D" id="2.40.30.10">
    <property type="entry name" value="Translation factors"/>
    <property type="match status" value="2"/>
</dbReference>
<dbReference type="FunFam" id="3.40.50.10050:FF:000001">
    <property type="entry name" value="Translation initiation factor IF-2"/>
    <property type="match status" value="1"/>
</dbReference>
<proteinExistence type="inferred from homology"/>
<dbReference type="InterPro" id="IPR053905">
    <property type="entry name" value="EF-G-like_DII"/>
</dbReference>
<dbReference type="InterPro" id="IPR006847">
    <property type="entry name" value="IF2_N"/>
</dbReference>
<dbReference type="RefSeq" id="WP_229343096.1">
    <property type="nucleotide sequence ID" value="NZ_JAJFAT010000001.1"/>
</dbReference>
<dbReference type="PANTHER" id="PTHR43381:SF5">
    <property type="entry name" value="TR-TYPE G DOMAIN-CONTAINING PROTEIN"/>
    <property type="match status" value="1"/>
</dbReference>
<evidence type="ECO:0000313" key="11">
    <source>
        <dbReference type="EMBL" id="MCC3143836.1"/>
    </source>
</evidence>
<evidence type="ECO:0000256" key="3">
    <source>
        <dbReference type="ARBA" id="ARBA00022540"/>
    </source>
</evidence>
<evidence type="ECO:0000256" key="1">
    <source>
        <dbReference type="ARBA" id="ARBA00007733"/>
    </source>
</evidence>
<organism evidence="11 12">
    <name type="scientific">Halanaerobium polyolivorans</name>
    <dbReference type="NCBI Taxonomy" id="2886943"/>
    <lineage>
        <taxon>Bacteria</taxon>
        <taxon>Bacillati</taxon>
        <taxon>Bacillota</taxon>
        <taxon>Clostridia</taxon>
        <taxon>Halanaerobiales</taxon>
        <taxon>Halanaerobiaceae</taxon>
        <taxon>Halanaerobium</taxon>
    </lineage>
</organism>
<dbReference type="InterPro" id="IPR015760">
    <property type="entry name" value="TIF_IF2"/>
</dbReference>
<dbReference type="InterPro" id="IPR044145">
    <property type="entry name" value="IF2_II"/>
</dbReference>
<name>A0AAW4WZW7_9FIRM</name>
<dbReference type="InterPro" id="IPR000178">
    <property type="entry name" value="TF_IF2_bacterial-like"/>
</dbReference>
<dbReference type="CDD" id="cd03702">
    <property type="entry name" value="IF2_mtIF2_II"/>
    <property type="match status" value="1"/>
</dbReference>
<protein>
    <recommendedName>
        <fullName evidence="2 8">Translation initiation factor IF-2</fullName>
    </recommendedName>
</protein>
<dbReference type="AlphaFoldDB" id="A0AAW4WZW7"/>
<keyword evidence="5 8" id="KW-0648">Protein biosynthesis</keyword>
<feature type="binding site" evidence="8">
    <location>
        <begin position="228"/>
        <end position="232"/>
    </location>
    <ligand>
        <name>GTP</name>
        <dbReference type="ChEBI" id="CHEBI:37565"/>
    </ligand>
</feature>
<dbReference type="FunFam" id="3.40.50.300:FF:000019">
    <property type="entry name" value="Translation initiation factor IF-2"/>
    <property type="match status" value="1"/>
</dbReference>
<dbReference type="InterPro" id="IPR000795">
    <property type="entry name" value="T_Tr_GTP-bd_dom"/>
</dbReference>
<dbReference type="Pfam" id="PF00009">
    <property type="entry name" value="GTP_EFTU"/>
    <property type="match status" value="1"/>
</dbReference>
<dbReference type="CDD" id="cd01887">
    <property type="entry name" value="IF2_eIF5B"/>
    <property type="match status" value="1"/>
</dbReference>
<evidence type="ECO:0000256" key="8">
    <source>
        <dbReference type="HAMAP-Rule" id="MF_00100"/>
    </source>
</evidence>
<evidence type="ECO:0000256" key="5">
    <source>
        <dbReference type="ARBA" id="ARBA00022917"/>
    </source>
</evidence>
<dbReference type="GO" id="GO:0005525">
    <property type="term" value="F:GTP binding"/>
    <property type="evidence" value="ECO:0007669"/>
    <property type="project" value="UniProtKB-KW"/>
</dbReference>
<dbReference type="GO" id="GO:0003743">
    <property type="term" value="F:translation initiation factor activity"/>
    <property type="evidence" value="ECO:0007669"/>
    <property type="project" value="UniProtKB-UniRule"/>
</dbReference>
<dbReference type="NCBIfam" id="TIGR00231">
    <property type="entry name" value="small_GTP"/>
    <property type="match status" value="1"/>
</dbReference>
<dbReference type="Pfam" id="PF22042">
    <property type="entry name" value="EF-G_D2"/>
    <property type="match status" value="1"/>
</dbReference>
<dbReference type="FunFam" id="2.40.30.10:FF:000007">
    <property type="entry name" value="Translation initiation factor IF-2"/>
    <property type="match status" value="1"/>
</dbReference>
<gene>
    <name evidence="8 11" type="primary">infB</name>
    <name evidence="11" type="ORF">LJ207_00655</name>
</gene>
<dbReference type="Proteomes" id="UP001199296">
    <property type="component" value="Unassembled WGS sequence"/>
</dbReference>
<dbReference type="InterPro" id="IPR005225">
    <property type="entry name" value="Small_GTP-bd"/>
</dbReference>
<dbReference type="FunFam" id="2.40.30.10:FF:000008">
    <property type="entry name" value="Translation initiation factor IF-2"/>
    <property type="match status" value="1"/>
</dbReference>
<evidence type="ECO:0000256" key="2">
    <source>
        <dbReference type="ARBA" id="ARBA00020675"/>
    </source>
</evidence>
<dbReference type="NCBIfam" id="TIGR00487">
    <property type="entry name" value="IF-2"/>
    <property type="match status" value="1"/>
</dbReference>
<keyword evidence="8" id="KW-0963">Cytoplasm</keyword>
<feature type="binding site" evidence="8">
    <location>
        <begin position="282"/>
        <end position="285"/>
    </location>
    <ligand>
        <name>GTP</name>
        <dbReference type="ChEBI" id="CHEBI:37565"/>
    </ligand>
</feature>
<evidence type="ECO:0000256" key="6">
    <source>
        <dbReference type="ARBA" id="ARBA00023134"/>
    </source>
</evidence>
<dbReference type="PANTHER" id="PTHR43381">
    <property type="entry name" value="TRANSLATION INITIATION FACTOR IF-2-RELATED"/>
    <property type="match status" value="1"/>
</dbReference>
<dbReference type="InterPro" id="IPR036925">
    <property type="entry name" value="TIF_IF2_dom3_sf"/>
</dbReference>
<dbReference type="HAMAP" id="MF_00100_B">
    <property type="entry name" value="IF_2_B"/>
    <property type="match status" value="1"/>
</dbReference>
<comment type="subcellular location">
    <subcellularLocation>
        <location evidence="8">Cytoplasm</location>
    </subcellularLocation>
</comment>
<dbReference type="Gene3D" id="3.40.50.300">
    <property type="entry name" value="P-loop containing nucleotide triphosphate hydrolases"/>
    <property type="match status" value="1"/>
</dbReference>
<sequence>MGKIRIYNLAKELDKDSKELLDILDDLGVEVSSHMSTITEETADLVKAMYKEDEETAEEITETEAAEEIKESEMNEEADSEAAEALEAVEIETPITVKEFAEKIDKQANNIIVELMNLGVMANVNQNLDQDTLELLAAELDIKIKIKSEEEEIKSMRIGPEIEDKEEDLEARPPIVTVMGHVDHGKTTLLDVIRKSRVAVAGSEAGGITQHIGAYQAEIDDKKITFIDTPGHEAFTAMRARGAQLTDIAILVVAADDGIMPQTEEAINHAKAAGIPIIVAINKIDKANAQPERVKQELTEYGLVPEDWGGNTICVNVSALQETNIDELLEMIILVSEMEELKANPTRLAEGVVIEAELDKGRGPVATVLVKNGTLRVGETLLAGLTCGRVRAMFDEFGENIEAAGPSTAVEVLGLNDVPNAGDFVQVLEDEKKAKNVAADRQAEKRQQEIQQDAKVSLEDLYKQIQEGEVKELNIIIKADVQGSIEALRASLLRLGTDEVTVNVIHTGVGGVNETDVNLASASNAIIIGFNVRPDNNALKVAEKEQVDIRTYRVIYKALEDIKDAMAGLLDPELKEEVTGRAEVRATFKVPDVGIIAGSYITDGHVNRNYDARLIRDGVVIHEGTISSLKRFENDVREVKEGYECGIGIENYNDIKEGDIIEFYTYREIKRSL</sequence>
<comment type="function">
    <text evidence="7 8 9">One of the essential components for the initiation of protein synthesis. Protects formylmethionyl-tRNA from spontaneous hydrolysis and promotes its binding to the 30S ribosomal subunits. Also involved in the hydrolysis of GTP during the formation of the 70S ribosomal complex.</text>
</comment>
<comment type="caution">
    <text evidence="8">Lacks conserved residue(s) required for the propagation of feature annotation.</text>
</comment>
<feature type="binding site" evidence="8">
    <location>
        <begin position="180"/>
        <end position="187"/>
    </location>
    <ligand>
        <name>GTP</name>
        <dbReference type="ChEBI" id="CHEBI:37565"/>
    </ligand>
</feature>
<keyword evidence="6 8" id="KW-0342">GTP-binding</keyword>
<comment type="caution">
    <text evidence="11">The sequence shown here is derived from an EMBL/GenBank/DDBJ whole genome shotgun (WGS) entry which is preliminary data.</text>
</comment>
<comment type="similarity">
    <text evidence="1 8 9">Belongs to the TRAFAC class translation factor GTPase superfamily. Classic translation factor GTPase family. IF-2 subfamily.</text>
</comment>
<dbReference type="Gene3D" id="3.40.50.10050">
    <property type="entry name" value="Translation initiation factor IF- 2, domain 3"/>
    <property type="match status" value="1"/>
</dbReference>
<dbReference type="InterPro" id="IPR027417">
    <property type="entry name" value="P-loop_NTPase"/>
</dbReference>
<evidence type="ECO:0000256" key="7">
    <source>
        <dbReference type="ARBA" id="ARBA00025162"/>
    </source>
</evidence>
<reference evidence="11 12" key="1">
    <citation type="submission" date="2021-10" db="EMBL/GenBank/DDBJ databases">
        <authorList>
            <person name="Grouzdev D.S."/>
            <person name="Pantiukh K.S."/>
            <person name="Krutkina M.S."/>
        </authorList>
    </citation>
    <scope>NUCLEOTIDE SEQUENCE [LARGE SCALE GENOMIC DNA]</scope>
    <source>
        <strain evidence="11 12">Z-7514</strain>
    </source>
</reference>
<dbReference type="Pfam" id="PF11987">
    <property type="entry name" value="IF-2"/>
    <property type="match status" value="1"/>
</dbReference>
<dbReference type="InterPro" id="IPR023115">
    <property type="entry name" value="TIF_IF2_dom3"/>
</dbReference>